<comment type="caution">
    <text evidence="3">The sequence shown here is derived from an EMBL/GenBank/DDBJ whole genome shotgun (WGS) entry which is preliminary data.</text>
</comment>
<organism evidence="3 4">
    <name type="scientific">Mycena chlorophos</name>
    <name type="common">Agaric fungus</name>
    <name type="synonym">Agaricus chlorophos</name>
    <dbReference type="NCBI Taxonomy" id="658473"/>
    <lineage>
        <taxon>Eukaryota</taxon>
        <taxon>Fungi</taxon>
        <taxon>Dikarya</taxon>
        <taxon>Basidiomycota</taxon>
        <taxon>Agaricomycotina</taxon>
        <taxon>Agaricomycetes</taxon>
        <taxon>Agaricomycetidae</taxon>
        <taxon>Agaricales</taxon>
        <taxon>Marasmiineae</taxon>
        <taxon>Mycenaceae</taxon>
        <taxon>Mycena</taxon>
    </lineage>
</organism>
<reference evidence="3" key="1">
    <citation type="submission" date="2020-05" db="EMBL/GenBank/DDBJ databases">
        <title>Mycena genomes resolve the evolution of fungal bioluminescence.</title>
        <authorList>
            <person name="Tsai I.J."/>
        </authorList>
    </citation>
    <scope>NUCLEOTIDE SEQUENCE</scope>
    <source>
        <strain evidence="3">110903Hualien_Pintung</strain>
    </source>
</reference>
<evidence type="ECO:0000313" key="4">
    <source>
        <dbReference type="Proteomes" id="UP000613580"/>
    </source>
</evidence>
<dbReference type="AlphaFoldDB" id="A0A8H6VW94"/>
<keyword evidence="4" id="KW-1185">Reference proteome</keyword>
<evidence type="ECO:0000256" key="2">
    <source>
        <dbReference type="SAM" id="SignalP"/>
    </source>
</evidence>
<gene>
    <name evidence="3" type="ORF">HMN09_01154100</name>
</gene>
<evidence type="ECO:0000256" key="1">
    <source>
        <dbReference type="SAM" id="Coils"/>
    </source>
</evidence>
<feature type="signal peptide" evidence="2">
    <location>
        <begin position="1"/>
        <end position="21"/>
    </location>
</feature>
<name>A0A8H6VW94_MYCCL</name>
<feature type="chain" id="PRO_5034240557" evidence="2">
    <location>
        <begin position="22"/>
        <end position="442"/>
    </location>
</feature>
<keyword evidence="1" id="KW-0175">Coiled coil</keyword>
<accession>A0A8H6VW94</accession>
<evidence type="ECO:0000313" key="3">
    <source>
        <dbReference type="EMBL" id="KAF7294256.1"/>
    </source>
</evidence>
<dbReference type="EMBL" id="JACAZE010000019">
    <property type="protein sequence ID" value="KAF7294256.1"/>
    <property type="molecule type" value="Genomic_DNA"/>
</dbReference>
<keyword evidence="2" id="KW-0732">Signal</keyword>
<sequence length="442" mass="50640">MPDSWLVPSLAAWFLLKAVVARYEQSQRRVEQQRQMVQLAQRLHRGLSNLPVELMSEIFCFATIPSWPYDWEDTVPSIWNRGGDTQPFNLLRVCRRWRQIALTTPELWATFNPRFPQFAAVTDVLRVSEEWLRRACKHPLSVNLQGFRCGLLVYDPIIQLIHRHAPRIRALRLCDVGTEDLEALNRHGTVEFSSLERLDLGGEFFTGRLEIFGRTPLLREVQLDSYICLDQVDLPWAQIASFTSQGVTGEETLAMLAKTNAGTRCSLRPTIHDARRDETGPLTHQSIQHLTLIEGSWELDNLEDDEDPADFEWPTHGHILQFLTMPKLQSLELIGPTLPHSAILWEFFERSHAPLRKLSLQHEDGGCVDLPSMEPFVLLNELEELEMSKPSRSFLERFSQMFSSSARILPRLQTVIVDCGCGAVRTRRTPSGRCRGLRPNSL</sequence>
<dbReference type="OrthoDB" id="2269034at2759"/>
<dbReference type="Proteomes" id="UP000613580">
    <property type="component" value="Unassembled WGS sequence"/>
</dbReference>
<protein>
    <submittedName>
        <fullName evidence="3">F-box domain-containing protein</fullName>
    </submittedName>
</protein>
<feature type="coiled-coil region" evidence="1">
    <location>
        <begin position="16"/>
        <end position="43"/>
    </location>
</feature>
<proteinExistence type="predicted"/>